<evidence type="ECO:0000256" key="1">
    <source>
        <dbReference type="SAM" id="MobiDB-lite"/>
    </source>
</evidence>
<dbReference type="EMBL" id="KV746473">
    <property type="protein sequence ID" value="OCK72794.1"/>
    <property type="molecule type" value="Genomic_DNA"/>
</dbReference>
<sequence length="157" mass="16916">MLVDESVKVRSLIAPARLRQSGNPLGITPDTAGSGLRFELNRTILLCLYPQETSGEFGVITPAEFGPFSATFTLGEAGAKWERGGVRTASRGDGRDVAKFALAAGLRGTNQDRWQRHPNQASSGKERRARKASSTRVGPSQYGGGWHRTAQFDVIAT</sequence>
<evidence type="ECO:0000313" key="3">
    <source>
        <dbReference type="Proteomes" id="UP000250266"/>
    </source>
</evidence>
<proteinExistence type="predicted"/>
<protein>
    <submittedName>
        <fullName evidence="2">Uncharacterized protein</fullName>
    </submittedName>
</protein>
<name>A0A8E2J7R2_9PEZI</name>
<accession>A0A8E2J7R2</accession>
<feature type="region of interest" description="Disordered" evidence="1">
    <location>
        <begin position="109"/>
        <end position="145"/>
    </location>
</feature>
<feature type="compositionally biased region" description="Polar residues" evidence="1">
    <location>
        <begin position="109"/>
        <end position="123"/>
    </location>
</feature>
<dbReference type="AlphaFoldDB" id="A0A8E2J7R2"/>
<evidence type="ECO:0000313" key="2">
    <source>
        <dbReference type="EMBL" id="OCK72794.1"/>
    </source>
</evidence>
<keyword evidence="3" id="KW-1185">Reference proteome</keyword>
<reference evidence="2 3" key="1">
    <citation type="journal article" date="2016" name="Nat. Commun.">
        <title>Ectomycorrhizal ecology is imprinted in the genome of the dominant symbiotic fungus Cenococcum geophilum.</title>
        <authorList>
            <consortium name="DOE Joint Genome Institute"/>
            <person name="Peter M."/>
            <person name="Kohler A."/>
            <person name="Ohm R.A."/>
            <person name="Kuo A."/>
            <person name="Krutzmann J."/>
            <person name="Morin E."/>
            <person name="Arend M."/>
            <person name="Barry K.W."/>
            <person name="Binder M."/>
            <person name="Choi C."/>
            <person name="Clum A."/>
            <person name="Copeland A."/>
            <person name="Grisel N."/>
            <person name="Haridas S."/>
            <person name="Kipfer T."/>
            <person name="LaButti K."/>
            <person name="Lindquist E."/>
            <person name="Lipzen A."/>
            <person name="Maire R."/>
            <person name="Meier B."/>
            <person name="Mihaltcheva S."/>
            <person name="Molinier V."/>
            <person name="Murat C."/>
            <person name="Poggeler S."/>
            <person name="Quandt C.A."/>
            <person name="Sperisen C."/>
            <person name="Tritt A."/>
            <person name="Tisserant E."/>
            <person name="Crous P.W."/>
            <person name="Henrissat B."/>
            <person name="Nehls U."/>
            <person name="Egli S."/>
            <person name="Spatafora J.W."/>
            <person name="Grigoriev I.V."/>
            <person name="Martin F.M."/>
        </authorList>
    </citation>
    <scope>NUCLEOTIDE SEQUENCE [LARGE SCALE GENOMIC DNA]</scope>
    <source>
        <strain evidence="2 3">CBS 459.81</strain>
    </source>
</reference>
<organism evidence="2 3">
    <name type="scientific">Lepidopterella palustris CBS 459.81</name>
    <dbReference type="NCBI Taxonomy" id="1314670"/>
    <lineage>
        <taxon>Eukaryota</taxon>
        <taxon>Fungi</taxon>
        <taxon>Dikarya</taxon>
        <taxon>Ascomycota</taxon>
        <taxon>Pezizomycotina</taxon>
        <taxon>Dothideomycetes</taxon>
        <taxon>Pleosporomycetidae</taxon>
        <taxon>Mytilinidiales</taxon>
        <taxon>Argynnaceae</taxon>
        <taxon>Lepidopterella</taxon>
    </lineage>
</organism>
<dbReference type="Proteomes" id="UP000250266">
    <property type="component" value="Unassembled WGS sequence"/>
</dbReference>
<gene>
    <name evidence="2" type="ORF">K432DRAFT_448107</name>
</gene>